<evidence type="ECO:0000313" key="3">
    <source>
        <dbReference type="Proteomes" id="UP001497453"/>
    </source>
</evidence>
<evidence type="ECO:0000259" key="1">
    <source>
        <dbReference type="Pfam" id="PF08445"/>
    </source>
</evidence>
<gene>
    <name evidence="2" type="ORF">GFSPODELE1_LOCUS5307</name>
</gene>
<proteinExistence type="predicted"/>
<name>A0ABP1DBD8_9APHY</name>
<dbReference type="InterPro" id="IPR053225">
    <property type="entry name" value="Acyl-CoA_N-acyltransferase"/>
</dbReference>
<reference evidence="3" key="1">
    <citation type="submission" date="2024-04" db="EMBL/GenBank/DDBJ databases">
        <authorList>
            <person name="Shaw F."/>
            <person name="Minotto A."/>
        </authorList>
    </citation>
    <scope>NUCLEOTIDE SEQUENCE [LARGE SCALE GENOMIC DNA]</scope>
</reference>
<dbReference type="Pfam" id="PF08445">
    <property type="entry name" value="FR47"/>
    <property type="match status" value="1"/>
</dbReference>
<organism evidence="2 3">
    <name type="scientific">Somion occarium</name>
    <dbReference type="NCBI Taxonomy" id="3059160"/>
    <lineage>
        <taxon>Eukaryota</taxon>
        <taxon>Fungi</taxon>
        <taxon>Dikarya</taxon>
        <taxon>Basidiomycota</taxon>
        <taxon>Agaricomycotina</taxon>
        <taxon>Agaricomycetes</taxon>
        <taxon>Polyporales</taxon>
        <taxon>Cerrenaceae</taxon>
        <taxon>Somion</taxon>
    </lineage>
</organism>
<dbReference type="PANTHER" id="PTHR20958:SF6">
    <property type="entry name" value="GLYCINE N-ACYLTRANSFERASE-LIKE PROTEIN"/>
    <property type="match status" value="1"/>
</dbReference>
<accession>A0ABP1DBD8</accession>
<feature type="domain" description="GCN5-related N-acetyltransferase Rv2170-like" evidence="1">
    <location>
        <begin position="222"/>
        <end position="273"/>
    </location>
</feature>
<sequence length="337" mass="38117">MELSVMTDIQLFRPDTSSPQKVELLADVLRSFIPFSLPLLGTFYSGDLEGGYLSVWTTFDVSLSEQRPELFSVITFSPLGNDKLWFFCSAEARSEPPTVEEQDHVSRVVKTLYHAFRTSSSIVRGIQTHTAFREADGHSGVIVIGSLHEKWAPCLQAIAVADSPCTKFLRPPPSSLSLEPWNISSSDKWDISELRESDVDLVTDRVVFKRSRESMLTRLRYSVGIRPKGSDTPVAWQLLYPDGSIGMLHVEPEYRRLGLAKMCIHALSRKLEEMFRSEEEGKGGQYPWSRWEFVDVVAGNEKSSGLLKSLEPEGWREGWVCYWVYLAMNDVEVPQSA</sequence>
<dbReference type="SUPFAM" id="SSF55729">
    <property type="entry name" value="Acyl-CoA N-acyltransferases (Nat)"/>
    <property type="match status" value="1"/>
</dbReference>
<dbReference type="InterPro" id="IPR016181">
    <property type="entry name" value="Acyl_CoA_acyltransferase"/>
</dbReference>
<dbReference type="Gene3D" id="3.40.630.30">
    <property type="match status" value="1"/>
</dbReference>
<evidence type="ECO:0000313" key="2">
    <source>
        <dbReference type="EMBL" id="CAL1705167.1"/>
    </source>
</evidence>
<dbReference type="EMBL" id="OZ037946">
    <property type="protein sequence ID" value="CAL1705167.1"/>
    <property type="molecule type" value="Genomic_DNA"/>
</dbReference>
<keyword evidence="3" id="KW-1185">Reference proteome</keyword>
<dbReference type="Proteomes" id="UP001497453">
    <property type="component" value="Chromosome 3"/>
</dbReference>
<dbReference type="InterPro" id="IPR013653">
    <property type="entry name" value="GCN5-like_dom"/>
</dbReference>
<dbReference type="CDD" id="cd04301">
    <property type="entry name" value="NAT_SF"/>
    <property type="match status" value="1"/>
</dbReference>
<dbReference type="PANTHER" id="PTHR20958">
    <property type="entry name" value="GLYCINE N-ACYLTRANSFERASE-LIKE PROTEIN"/>
    <property type="match status" value="1"/>
</dbReference>
<protein>
    <recommendedName>
        <fullName evidence="1">GCN5-related N-acetyltransferase Rv2170-like domain-containing protein</fullName>
    </recommendedName>
</protein>